<dbReference type="SUPFAM" id="SSF50370">
    <property type="entry name" value="Ricin B-like lectins"/>
    <property type="match status" value="1"/>
</dbReference>
<dbReference type="AlphaFoldDB" id="A0A811S1A6"/>
<feature type="signal peptide" evidence="1">
    <location>
        <begin position="1"/>
        <end position="27"/>
    </location>
</feature>
<dbReference type="PANTHER" id="PTHR31257:SF17">
    <property type="entry name" value="RICIN B LECTIN DOMAIN-CONTAINING PROTEIN"/>
    <property type="match status" value="1"/>
</dbReference>
<dbReference type="Gene3D" id="2.80.10.50">
    <property type="match status" value="1"/>
</dbReference>
<proteinExistence type="predicted"/>
<dbReference type="Proteomes" id="UP000604825">
    <property type="component" value="Unassembled WGS sequence"/>
</dbReference>
<organism evidence="2 3">
    <name type="scientific">Miscanthus lutarioriparius</name>
    <dbReference type="NCBI Taxonomy" id="422564"/>
    <lineage>
        <taxon>Eukaryota</taxon>
        <taxon>Viridiplantae</taxon>
        <taxon>Streptophyta</taxon>
        <taxon>Embryophyta</taxon>
        <taxon>Tracheophyta</taxon>
        <taxon>Spermatophyta</taxon>
        <taxon>Magnoliopsida</taxon>
        <taxon>Liliopsida</taxon>
        <taxon>Poales</taxon>
        <taxon>Poaceae</taxon>
        <taxon>PACMAD clade</taxon>
        <taxon>Panicoideae</taxon>
        <taxon>Andropogonodae</taxon>
        <taxon>Andropogoneae</taxon>
        <taxon>Saccharinae</taxon>
        <taxon>Miscanthus</taxon>
    </lineage>
</organism>
<dbReference type="InterPro" id="IPR035992">
    <property type="entry name" value="Ricin_B-like_lectins"/>
</dbReference>
<dbReference type="PANTHER" id="PTHR31257">
    <property type="entry name" value="RICIN B-LIKE LECTIN EULS3"/>
    <property type="match status" value="1"/>
</dbReference>
<gene>
    <name evidence="2" type="ORF">NCGR_LOCUS58952</name>
</gene>
<comment type="caution">
    <text evidence="2">The sequence shown here is derived from an EMBL/GenBank/DDBJ whole genome shotgun (WGS) entry which is preliminary data.</text>
</comment>
<evidence type="ECO:0000313" key="3">
    <source>
        <dbReference type="Proteomes" id="UP000604825"/>
    </source>
</evidence>
<feature type="chain" id="PRO_5032972690" evidence="1">
    <location>
        <begin position="28"/>
        <end position="194"/>
    </location>
</feature>
<keyword evidence="1" id="KW-0732">Signal</keyword>
<evidence type="ECO:0000256" key="1">
    <source>
        <dbReference type="SAM" id="SignalP"/>
    </source>
</evidence>
<dbReference type="EMBL" id="CAJGYO010000017">
    <property type="protein sequence ID" value="CAD6334854.1"/>
    <property type="molecule type" value="Genomic_DNA"/>
</dbReference>
<protein>
    <submittedName>
        <fullName evidence="2">Uncharacterized protein</fullName>
    </submittedName>
</protein>
<sequence length="194" mass="20815">MARPSAAAAGLLACAVLLLCSPAKSAAILFDFPSFPFIAIFPGIFPLGYVQPPPVRIYSRQNTGLNMAVRDGKVVLVTATSGDAKQLWWKIPAPTSVGYGYWLVNVATRQAMTSPPAYGPMQVQLADFNPFINGKQSLWVPTAPLDGVFYQIKPYTQYSKALNGLGGYAYDGTVIGIYSDTPASPNTLWVTSSD</sequence>
<dbReference type="InterPro" id="IPR040249">
    <property type="entry name" value="Ricin_B-like_lectin_EULS3-like"/>
</dbReference>
<dbReference type="OrthoDB" id="681719at2759"/>
<evidence type="ECO:0000313" key="2">
    <source>
        <dbReference type="EMBL" id="CAD6334854.1"/>
    </source>
</evidence>
<keyword evidence="3" id="KW-1185">Reference proteome</keyword>
<name>A0A811S1A6_9POAL</name>
<reference evidence="2" key="1">
    <citation type="submission" date="2020-10" db="EMBL/GenBank/DDBJ databases">
        <authorList>
            <person name="Han B."/>
            <person name="Lu T."/>
            <person name="Zhao Q."/>
            <person name="Huang X."/>
            <person name="Zhao Y."/>
        </authorList>
    </citation>
    <scope>NUCLEOTIDE SEQUENCE</scope>
</reference>
<accession>A0A811S1A6</accession>